<evidence type="ECO:0000313" key="3">
    <source>
        <dbReference type="Proteomes" id="UP001156702"/>
    </source>
</evidence>
<comment type="caution">
    <text evidence="2">The sequence shown here is derived from an EMBL/GenBank/DDBJ whole genome shotgun (WGS) entry which is preliminary data.</text>
</comment>
<accession>A0ABQ5ZT16</accession>
<feature type="region of interest" description="Disordered" evidence="1">
    <location>
        <begin position="126"/>
        <end position="163"/>
    </location>
</feature>
<feature type="compositionally biased region" description="Gly residues" evidence="1">
    <location>
        <begin position="76"/>
        <end position="88"/>
    </location>
</feature>
<feature type="compositionally biased region" description="Basic and acidic residues" evidence="1">
    <location>
        <begin position="11"/>
        <end position="30"/>
    </location>
</feature>
<dbReference type="EMBL" id="BSOP01000061">
    <property type="protein sequence ID" value="GLR54916.1"/>
    <property type="molecule type" value="Genomic_DNA"/>
</dbReference>
<reference evidence="3" key="1">
    <citation type="journal article" date="2019" name="Int. J. Syst. Evol. Microbiol.">
        <title>The Global Catalogue of Microorganisms (GCM) 10K type strain sequencing project: providing services to taxonomists for standard genome sequencing and annotation.</title>
        <authorList>
            <consortium name="The Broad Institute Genomics Platform"/>
            <consortium name="The Broad Institute Genome Sequencing Center for Infectious Disease"/>
            <person name="Wu L."/>
            <person name="Ma J."/>
        </authorList>
    </citation>
    <scope>NUCLEOTIDE SEQUENCE [LARGE SCALE GENOMIC DNA]</scope>
    <source>
        <strain evidence="3">NBRC 102122</strain>
    </source>
</reference>
<organism evidence="2 3">
    <name type="scientific">Shinella yambaruensis</name>
    <dbReference type="NCBI Taxonomy" id="415996"/>
    <lineage>
        <taxon>Bacteria</taxon>
        <taxon>Pseudomonadati</taxon>
        <taxon>Pseudomonadota</taxon>
        <taxon>Alphaproteobacteria</taxon>
        <taxon>Hyphomicrobiales</taxon>
        <taxon>Rhizobiaceae</taxon>
        <taxon>Shinella</taxon>
    </lineage>
</organism>
<dbReference type="Proteomes" id="UP001156702">
    <property type="component" value="Unassembled WGS sequence"/>
</dbReference>
<feature type="compositionally biased region" description="Basic residues" evidence="1">
    <location>
        <begin position="42"/>
        <end position="52"/>
    </location>
</feature>
<feature type="compositionally biased region" description="Gly residues" evidence="1">
    <location>
        <begin position="31"/>
        <end position="40"/>
    </location>
</feature>
<sequence>MCAGDGVEPDISDHVGKGKHAPAIDDDGKLGRQGKGGIGKGRAQRIGKRRGIGKLGRVDAGKRRHLDGDARLRGNAGRGKAGGKMRNGGFGEAAKLEIAARGDLDEAVAVRPRQIGKDEEVLCRQGRRDGAQAHQKAVAGPHRGGDGGARAAPQRTGFARKYR</sequence>
<name>A0ABQ5ZT16_9HYPH</name>
<feature type="compositionally biased region" description="Basic and acidic residues" evidence="1">
    <location>
        <begin position="56"/>
        <end position="72"/>
    </location>
</feature>
<protein>
    <submittedName>
        <fullName evidence="2">Uncharacterized protein</fullName>
    </submittedName>
</protein>
<proteinExistence type="predicted"/>
<keyword evidence="3" id="KW-1185">Reference proteome</keyword>
<evidence type="ECO:0000256" key="1">
    <source>
        <dbReference type="SAM" id="MobiDB-lite"/>
    </source>
</evidence>
<gene>
    <name evidence="2" type="ORF">GCM10007923_61360</name>
</gene>
<evidence type="ECO:0000313" key="2">
    <source>
        <dbReference type="EMBL" id="GLR54916.1"/>
    </source>
</evidence>
<feature type="region of interest" description="Disordered" evidence="1">
    <location>
        <begin position="1"/>
        <end position="88"/>
    </location>
</feature>